<keyword evidence="2" id="KW-1185">Reference proteome</keyword>
<dbReference type="Proteomes" id="UP000014174">
    <property type="component" value="Unassembled WGS sequence"/>
</dbReference>
<reference evidence="1 2" key="1">
    <citation type="journal article" date="2013" name="Genome Announc.">
        <title>Draft Genome Sequence of Arcticibacter svalbardensis Strain MN12-7T, a Member of the Family Sphingobacteriaceae Isolated from an Arctic Soil Sample.</title>
        <authorList>
            <person name="Shivaji S."/>
            <person name="Ara S."/>
            <person name="Prasad S."/>
            <person name="Manasa B.P."/>
            <person name="Begum Z."/>
            <person name="Singh A."/>
            <person name="Kumar Pinnaka A."/>
        </authorList>
    </citation>
    <scope>NUCLEOTIDE SEQUENCE [LARGE SCALE GENOMIC DNA]</scope>
    <source>
        <strain evidence="1 2">MN12-7</strain>
    </source>
</reference>
<evidence type="ECO:0000313" key="2">
    <source>
        <dbReference type="Proteomes" id="UP000014174"/>
    </source>
</evidence>
<dbReference type="AlphaFoldDB" id="R9GX42"/>
<accession>R9GX42</accession>
<comment type="caution">
    <text evidence="1">The sequence shown here is derived from an EMBL/GenBank/DDBJ whole genome shotgun (WGS) entry which is preliminary data.</text>
</comment>
<sequence length="53" mass="6361">MIAIYAYNFSFFRFIKKLSFPIEIIKESIGPVNIRDSWKKRLNLPIKYNHDLA</sequence>
<dbReference type="EMBL" id="AQPN01000022">
    <property type="protein sequence ID" value="EOR96208.1"/>
    <property type="molecule type" value="Genomic_DNA"/>
</dbReference>
<name>R9GX42_9SPHI</name>
<protein>
    <submittedName>
        <fullName evidence="1">Uncharacterized protein</fullName>
    </submittedName>
</protein>
<evidence type="ECO:0000313" key="1">
    <source>
        <dbReference type="EMBL" id="EOR96208.1"/>
    </source>
</evidence>
<proteinExistence type="predicted"/>
<dbReference type="STRING" id="1150600.ADIARSV_0613"/>
<gene>
    <name evidence="1" type="ORF">ADIARSV_0613</name>
</gene>
<organism evidence="1 2">
    <name type="scientific">Arcticibacter svalbardensis MN12-7</name>
    <dbReference type="NCBI Taxonomy" id="1150600"/>
    <lineage>
        <taxon>Bacteria</taxon>
        <taxon>Pseudomonadati</taxon>
        <taxon>Bacteroidota</taxon>
        <taxon>Sphingobacteriia</taxon>
        <taxon>Sphingobacteriales</taxon>
        <taxon>Sphingobacteriaceae</taxon>
        <taxon>Arcticibacter</taxon>
    </lineage>
</organism>